<dbReference type="AlphaFoldDB" id="A0A0B1SRS7"/>
<evidence type="ECO:0000256" key="1">
    <source>
        <dbReference type="SAM" id="MobiDB-lite"/>
    </source>
</evidence>
<gene>
    <name evidence="3" type="ORF">OESDEN_12188</name>
</gene>
<feature type="compositionally biased region" description="Basic and acidic residues" evidence="1">
    <location>
        <begin position="15"/>
        <end position="49"/>
    </location>
</feature>
<organism evidence="3 4">
    <name type="scientific">Oesophagostomum dentatum</name>
    <name type="common">Nodular worm</name>
    <dbReference type="NCBI Taxonomy" id="61180"/>
    <lineage>
        <taxon>Eukaryota</taxon>
        <taxon>Metazoa</taxon>
        <taxon>Ecdysozoa</taxon>
        <taxon>Nematoda</taxon>
        <taxon>Chromadorea</taxon>
        <taxon>Rhabditida</taxon>
        <taxon>Rhabditina</taxon>
        <taxon>Rhabditomorpha</taxon>
        <taxon>Strongyloidea</taxon>
        <taxon>Strongylidae</taxon>
        <taxon>Oesophagostomum</taxon>
    </lineage>
</organism>
<evidence type="ECO:0000259" key="2">
    <source>
        <dbReference type="PROSITE" id="PS50196"/>
    </source>
</evidence>
<name>A0A0B1SRS7_OESDE</name>
<dbReference type="SMART" id="SM00160">
    <property type="entry name" value="RanBD"/>
    <property type="match status" value="1"/>
</dbReference>
<dbReference type="InterPro" id="IPR045255">
    <property type="entry name" value="RanBP1-like"/>
</dbReference>
<reference evidence="3 4" key="1">
    <citation type="submission" date="2014-03" db="EMBL/GenBank/DDBJ databases">
        <title>Draft genome of the hookworm Oesophagostomum dentatum.</title>
        <authorList>
            <person name="Mitreva M."/>
        </authorList>
    </citation>
    <scope>NUCLEOTIDE SEQUENCE [LARGE SCALE GENOMIC DNA]</scope>
    <source>
        <strain evidence="3 4">OD-Hann</strain>
    </source>
</reference>
<dbReference type="PANTHER" id="PTHR23138">
    <property type="entry name" value="RAN BINDING PROTEIN"/>
    <property type="match status" value="1"/>
</dbReference>
<keyword evidence="4" id="KW-1185">Reference proteome</keyword>
<dbReference type="Gene3D" id="2.30.29.30">
    <property type="entry name" value="Pleckstrin-homology domain (PH domain)/Phosphotyrosine-binding domain (PTB)"/>
    <property type="match status" value="1"/>
</dbReference>
<dbReference type="Proteomes" id="UP000053660">
    <property type="component" value="Unassembled WGS sequence"/>
</dbReference>
<dbReference type="InterPro" id="IPR011993">
    <property type="entry name" value="PH-like_dom_sf"/>
</dbReference>
<dbReference type="OrthoDB" id="2357150at2759"/>
<feature type="region of interest" description="Disordered" evidence="1">
    <location>
        <begin position="1"/>
        <end position="66"/>
    </location>
</feature>
<feature type="domain" description="RanBD1" evidence="2">
    <location>
        <begin position="57"/>
        <end position="165"/>
    </location>
</feature>
<dbReference type="EMBL" id="KN556592">
    <property type="protein sequence ID" value="KHJ88023.1"/>
    <property type="molecule type" value="Genomic_DNA"/>
</dbReference>
<feature type="non-terminal residue" evidence="3">
    <location>
        <position position="1"/>
    </location>
</feature>
<dbReference type="InterPro" id="IPR000156">
    <property type="entry name" value="Ran_bind_dom"/>
</dbReference>
<proteinExistence type="predicted"/>
<dbReference type="PANTHER" id="PTHR23138:SF179">
    <property type="entry name" value="NUCLEAR PORE COMPLEX PROTEIN"/>
    <property type="match status" value="1"/>
</dbReference>
<evidence type="ECO:0000313" key="3">
    <source>
        <dbReference type="EMBL" id="KHJ88023.1"/>
    </source>
</evidence>
<dbReference type="PROSITE" id="PS50196">
    <property type="entry name" value="RANBD1"/>
    <property type="match status" value="1"/>
</dbReference>
<dbReference type="GO" id="GO:0005643">
    <property type="term" value="C:nuclear pore"/>
    <property type="evidence" value="ECO:0007669"/>
    <property type="project" value="TreeGrafter"/>
</dbReference>
<dbReference type="Pfam" id="PF00638">
    <property type="entry name" value="Ran_BP1"/>
    <property type="match status" value="1"/>
</dbReference>
<protein>
    <submittedName>
        <fullName evidence="3">RanBP1 domain protein</fullName>
    </submittedName>
</protein>
<sequence>AQPEFVAQAKSKLAFTDRKDQKDKGEEESNKEKGGKDKKDDEEAEHGADEEYEPDVQFAPVNPLPDVVDVVTGEEEKRETNENKEHGVGDLKVLRNLKINCRRVAVRSEQVHKVCANLAILPSIELNEKKRMPNVCSWIAQSHLNAQEIFTAKLKTAEIPKKASK</sequence>
<accession>A0A0B1SRS7</accession>
<dbReference type="GO" id="GO:0005096">
    <property type="term" value="F:GTPase activator activity"/>
    <property type="evidence" value="ECO:0007669"/>
    <property type="project" value="TreeGrafter"/>
</dbReference>
<dbReference type="SUPFAM" id="SSF50729">
    <property type="entry name" value="PH domain-like"/>
    <property type="match status" value="1"/>
</dbReference>
<evidence type="ECO:0000313" key="4">
    <source>
        <dbReference type="Proteomes" id="UP000053660"/>
    </source>
</evidence>
<dbReference type="GO" id="GO:0005737">
    <property type="term" value="C:cytoplasm"/>
    <property type="evidence" value="ECO:0007669"/>
    <property type="project" value="TreeGrafter"/>
</dbReference>